<sequence>LALRSGVLKLSSFMSFSLSLLLSLSFTSSTFAFEDKKGRHSVCIWDVGGK</sequence>
<dbReference type="Proteomes" id="UP001195483">
    <property type="component" value="Unassembled WGS sequence"/>
</dbReference>
<dbReference type="AlphaFoldDB" id="A0AAE0VRY2"/>
<gene>
    <name evidence="2" type="ORF">CHS0354_013729</name>
</gene>
<comment type="caution">
    <text evidence="2">The sequence shown here is derived from an EMBL/GenBank/DDBJ whole genome shotgun (WGS) entry which is preliminary data.</text>
</comment>
<keyword evidence="1" id="KW-0732">Signal</keyword>
<feature type="non-terminal residue" evidence="2">
    <location>
        <position position="1"/>
    </location>
</feature>
<reference evidence="2" key="2">
    <citation type="journal article" date="2021" name="Genome Biol. Evol.">
        <title>Developing a high-quality reference genome for a parasitic bivalve with doubly uniparental inheritance (Bivalvia: Unionida).</title>
        <authorList>
            <person name="Smith C.H."/>
        </authorList>
    </citation>
    <scope>NUCLEOTIDE SEQUENCE</scope>
    <source>
        <strain evidence="2">CHS0354</strain>
        <tissue evidence="2">Mantle</tissue>
    </source>
</reference>
<reference evidence="2" key="3">
    <citation type="submission" date="2023-05" db="EMBL/GenBank/DDBJ databases">
        <authorList>
            <person name="Smith C.H."/>
        </authorList>
    </citation>
    <scope>NUCLEOTIDE SEQUENCE</scope>
    <source>
        <strain evidence="2">CHS0354</strain>
        <tissue evidence="2">Mantle</tissue>
    </source>
</reference>
<evidence type="ECO:0000313" key="2">
    <source>
        <dbReference type="EMBL" id="KAK3588403.1"/>
    </source>
</evidence>
<keyword evidence="3" id="KW-1185">Reference proteome</keyword>
<protein>
    <submittedName>
        <fullName evidence="2">Uncharacterized protein</fullName>
    </submittedName>
</protein>
<name>A0AAE0VRY2_9BIVA</name>
<reference evidence="2" key="1">
    <citation type="journal article" date="2021" name="Genome Biol. Evol.">
        <title>A High-Quality Reference Genome for a Parasitic Bivalve with Doubly Uniparental Inheritance (Bivalvia: Unionida).</title>
        <authorList>
            <person name="Smith C.H."/>
        </authorList>
    </citation>
    <scope>NUCLEOTIDE SEQUENCE</scope>
    <source>
        <strain evidence="2">CHS0354</strain>
    </source>
</reference>
<evidence type="ECO:0000313" key="3">
    <source>
        <dbReference type="Proteomes" id="UP001195483"/>
    </source>
</evidence>
<evidence type="ECO:0000256" key="1">
    <source>
        <dbReference type="SAM" id="SignalP"/>
    </source>
</evidence>
<accession>A0AAE0VRY2</accession>
<dbReference type="EMBL" id="JAEAOA010000843">
    <property type="protein sequence ID" value="KAK3588403.1"/>
    <property type="molecule type" value="Genomic_DNA"/>
</dbReference>
<feature type="signal peptide" evidence="1">
    <location>
        <begin position="1"/>
        <end position="32"/>
    </location>
</feature>
<organism evidence="2 3">
    <name type="scientific">Potamilus streckersoni</name>
    <dbReference type="NCBI Taxonomy" id="2493646"/>
    <lineage>
        <taxon>Eukaryota</taxon>
        <taxon>Metazoa</taxon>
        <taxon>Spiralia</taxon>
        <taxon>Lophotrochozoa</taxon>
        <taxon>Mollusca</taxon>
        <taxon>Bivalvia</taxon>
        <taxon>Autobranchia</taxon>
        <taxon>Heteroconchia</taxon>
        <taxon>Palaeoheterodonta</taxon>
        <taxon>Unionida</taxon>
        <taxon>Unionoidea</taxon>
        <taxon>Unionidae</taxon>
        <taxon>Ambleminae</taxon>
        <taxon>Lampsilini</taxon>
        <taxon>Potamilus</taxon>
    </lineage>
</organism>
<proteinExistence type="predicted"/>
<feature type="chain" id="PRO_5042167249" evidence="1">
    <location>
        <begin position="33"/>
        <end position="50"/>
    </location>
</feature>